<dbReference type="PANTHER" id="PTHR21310:SF15">
    <property type="entry name" value="AMINOGLYCOSIDE PHOSPHOTRANSFERASE DOMAIN-CONTAINING PROTEIN"/>
    <property type="match status" value="1"/>
</dbReference>
<dbReference type="InterPro" id="IPR011009">
    <property type="entry name" value="Kinase-like_dom_sf"/>
</dbReference>
<gene>
    <name evidence="2" type="ORF">CMQ_6514</name>
</gene>
<dbReference type="Proteomes" id="UP000007796">
    <property type="component" value="Unassembled WGS sequence"/>
</dbReference>
<dbReference type="InterPro" id="IPR002575">
    <property type="entry name" value="Aminoglycoside_PTrfase"/>
</dbReference>
<sequence>MLSAVIRIARSPWVLAAAYLPRLWTQVLRLARFVRVRPPSEALGTSTTTIDGRQAGPVASTHQAFPATEDQLNEIRKRFIESIDPDAVCALASRLNHGKPCQIVRKARGSFNICFFVEFGHDGPKWIIRIPIESSLEDPWTKLLSEVATMRHLQRNTRIPIPHIHAYGRGAKLTRDGQRRQMFVILHLVLGQPLDKELLTSATEDDRRRFYSQLIDVLADLRKLEFPMIGSLMPNPVSGQEPVLGPVVSMSAAIIHRPLPPKAFATAKEYMDFQCNVVSDFLLPPISDCSVLDARHEVFTRHGIEPIFQRVIDPRLNDGPFVLNHLDLRGPNIIVDENLRIQGIIDWEFTSTVPLQLFAPPSWITGYDPNKTNKQMHAEFRNVLASKKGSVYSQLRREWYSTLDTDNVRKDVAFWVSHAIRRPAKVTDIFCDVLAPRLSGRPLDDVVSEFFDENPEAEQEVQQRLQQCERYREYLKENGLYETTRDRALAESKAVKKTWGWSSFASRSGSKQW</sequence>
<dbReference type="PANTHER" id="PTHR21310">
    <property type="entry name" value="AMINOGLYCOSIDE PHOSPHOTRANSFERASE-RELATED-RELATED"/>
    <property type="match status" value="1"/>
</dbReference>
<dbReference type="RefSeq" id="XP_014175675.1">
    <property type="nucleotide sequence ID" value="XM_014320200.1"/>
</dbReference>
<dbReference type="SUPFAM" id="SSF56112">
    <property type="entry name" value="Protein kinase-like (PK-like)"/>
    <property type="match status" value="1"/>
</dbReference>
<keyword evidence="3" id="KW-1185">Reference proteome</keyword>
<dbReference type="HOGENOM" id="CLU_030115_2_1_1"/>
<evidence type="ECO:0000313" key="3">
    <source>
        <dbReference type="Proteomes" id="UP000007796"/>
    </source>
</evidence>
<dbReference type="Gene3D" id="3.90.1200.10">
    <property type="match status" value="1"/>
</dbReference>
<evidence type="ECO:0000313" key="2">
    <source>
        <dbReference type="EMBL" id="EFX06193.1"/>
    </source>
</evidence>
<dbReference type="eggNOG" id="ENOG502SNEF">
    <property type="taxonomic scope" value="Eukaryota"/>
</dbReference>
<name>F0X6K5_GROCL</name>
<proteinExistence type="predicted"/>
<dbReference type="OrthoDB" id="10003767at2759"/>
<feature type="domain" description="Aminoglycoside phosphotransferase" evidence="1">
    <location>
        <begin position="117"/>
        <end position="351"/>
    </location>
</feature>
<reference evidence="2 3" key="1">
    <citation type="journal article" date="2011" name="Proc. Natl. Acad. Sci. U.S.A.">
        <title>Genome and transcriptome analyses of the mountain pine beetle-fungal symbiont Grosmannia clavigera, a lodgepole pine pathogen.</title>
        <authorList>
            <person name="DiGuistini S."/>
            <person name="Wang Y."/>
            <person name="Liao N.Y."/>
            <person name="Taylor G."/>
            <person name="Tanguay P."/>
            <person name="Feau N."/>
            <person name="Henrissat B."/>
            <person name="Chan S.K."/>
            <person name="Hesse-Orce U."/>
            <person name="Alamouti S.M."/>
            <person name="Tsui C.K.M."/>
            <person name="Docking R.T."/>
            <person name="Levasseur A."/>
            <person name="Haridas S."/>
            <person name="Robertson G."/>
            <person name="Birol I."/>
            <person name="Holt R.A."/>
            <person name="Marra M.A."/>
            <person name="Hamelin R.C."/>
            <person name="Hirst M."/>
            <person name="Jones S.J.M."/>
            <person name="Bohlmann J."/>
            <person name="Breuil C."/>
        </authorList>
    </citation>
    <scope>NUCLEOTIDE SEQUENCE [LARGE SCALE GENOMIC DNA]</scope>
    <source>
        <strain evidence="3">kw1407 / UAMH 11150</strain>
    </source>
</reference>
<dbReference type="EMBL" id="GL629729">
    <property type="protein sequence ID" value="EFX06193.1"/>
    <property type="molecule type" value="Genomic_DNA"/>
</dbReference>
<organism evidence="3">
    <name type="scientific">Grosmannia clavigera (strain kw1407 / UAMH 11150)</name>
    <name type="common">Blue stain fungus</name>
    <name type="synonym">Graphiocladiella clavigera</name>
    <dbReference type="NCBI Taxonomy" id="655863"/>
    <lineage>
        <taxon>Eukaryota</taxon>
        <taxon>Fungi</taxon>
        <taxon>Dikarya</taxon>
        <taxon>Ascomycota</taxon>
        <taxon>Pezizomycotina</taxon>
        <taxon>Sordariomycetes</taxon>
        <taxon>Sordariomycetidae</taxon>
        <taxon>Ophiostomatales</taxon>
        <taxon>Ophiostomataceae</taxon>
        <taxon>Leptographium</taxon>
    </lineage>
</organism>
<dbReference type="Pfam" id="PF01636">
    <property type="entry name" value="APH"/>
    <property type="match status" value="1"/>
</dbReference>
<dbReference type="GeneID" id="25979956"/>
<dbReference type="InParanoid" id="F0X6K5"/>
<accession>F0X6K5</accession>
<dbReference type="InterPro" id="IPR051678">
    <property type="entry name" value="AGP_Transferase"/>
</dbReference>
<evidence type="ECO:0000259" key="1">
    <source>
        <dbReference type="Pfam" id="PF01636"/>
    </source>
</evidence>
<protein>
    <recommendedName>
        <fullName evidence="1">Aminoglycoside phosphotransferase domain-containing protein</fullName>
    </recommendedName>
</protein>
<dbReference type="AlphaFoldDB" id="F0X6K5"/>